<dbReference type="InterPro" id="IPR022289">
    <property type="entry name" value="PRTRC_protein-C"/>
</dbReference>
<dbReference type="AlphaFoldDB" id="A0A4R0NF84"/>
<reference evidence="1 2" key="1">
    <citation type="submission" date="2019-02" db="EMBL/GenBank/DDBJ databases">
        <title>Pedobacter sp. RP-3-8 sp. nov., isolated from Arctic soil.</title>
        <authorList>
            <person name="Dahal R.H."/>
        </authorList>
    </citation>
    <scope>NUCLEOTIDE SEQUENCE [LARGE SCALE GENOMIC DNA]</scope>
    <source>
        <strain evidence="1 2">RP-3-8</strain>
    </source>
</reference>
<accession>A0A4R0NF84</accession>
<gene>
    <name evidence="1" type="ORF">EZ444_05905</name>
</gene>
<dbReference type="InterPro" id="IPR032866">
    <property type="entry name" value="Prok_Ub"/>
</dbReference>
<name>A0A4R0NF84_9SPHI</name>
<dbReference type="EMBL" id="SJSM01000002">
    <property type="protein sequence ID" value="TCC98808.1"/>
    <property type="molecule type" value="Genomic_DNA"/>
</dbReference>
<evidence type="ECO:0000313" key="2">
    <source>
        <dbReference type="Proteomes" id="UP000291117"/>
    </source>
</evidence>
<comment type="caution">
    <text evidence="1">The sequence shown here is derived from an EMBL/GenBank/DDBJ whole genome shotgun (WGS) entry which is preliminary data.</text>
</comment>
<dbReference type="Proteomes" id="UP000291117">
    <property type="component" value="Unassembled WGS sequence"/>
</dbReference>
<dbReference type="OrthoDB" id="6912309at2"/>
<protein>
    <submittedName>
        <fullName evidence="1">PRTRC system protein C</fullName>
    </submittedName>
</protein>
<dbReference type="NCBIfam" id="TIGR03738">
    <property type="entry name" value="PRTRC_C"/>
    <property type="match status" value="1"/>
</dbReference>
<dbReference type="RefSeq" id="WP_131607788.1">
    <property type="nucleotide sequence ID" value="NZ_SJSM01000002.1"/>
</dbReference>
<evidence type="ECO:0000313" key="1">
    <source>
        <dbReference type="EMBL" id="TCC98808.1"/>
    </source>
</evidence>
<organism evidence="1 2">
    <name type="scientific">Pedobacter hiemivivus</name>
    <dbReference type="NCBI Taxonomy" id="2530454"/>
    <lineage>
        <taxon>Bacteria</taxon>
        <taxon>Pseudomonadati</taxon>
        <taxon>Bacteroidota</taxon>
        <taxon>Sphingobacteriia</taxon>
        <taxon>Sphingobacteriales</taxon>
        <taxon>Sphingobacteriaceae</taxon>
        <taxon>Pedobacter</taxon>
    </lineage>
</organism>
<sequence length="72" mass="8254">MIVTAKLERVFLLKHNQQERTLSDPSSNFSPQEVMNFYAGTYPILTTSKIEGPEIKDDRLEYRFTTTLGTKG</sequence>
<dbReference type="Pfam" id="PF14454">
    <property type="entry name" value="Prok_Ub"/>
    <property type="match status" value="1"/>
</dbReference>
<keyword evidence="2" id="KW-1185">Reference proteome</keyword>
<proteinExistence type="predicted"/>